<dbReference type="GO" id="GO:0015267">
    <property type="term" value="F:channel activity"/>
    <property type="evidence" value="ECO:0007669"/>
    <property type="project" value="InterPro"/>
</dbReference>
<dbReference type="InParanoid" id="A0A669C860"/>
<dbReference type="Ensembl" id="ENSONIT00000046699.1">
    <property type="protein sequence ID" value="ENSONIP00000042812.1"/>
    <property type="gene ID" value="ENSONIG00000032778.1"/>
</dbReference>
<evidence type="ECO:0000256" key="3">
    <source>
        <dbReference type="ARBA" id="ARBA00022537"/>
    </source>
</evidence>
<keyword evidence="4" id="KW-0472">Membrane</keyword>
<organism evidence="6 7">
    <name type="scientific">Oreochromis niloticus</name>
    <name type="common">Nile tilapia</name>
    <name type="synonym">Tilapia nilotica</name>
    <dbReference type="NCBI Taxonomy" id="8128"/>
    <lineage>
        <taxon>Eukaryota</taxon>
        <taxon>Metazoa</taxon>
        <taxon>Chordata</taxon>
        <taxon>Craniata</taxon>
        <taxon>Vertebrata</taxon>
        <taxon>Euteleostomi</taxon>
        <taxon>Actinopterygii</taxon>
        <taxon>Neopterygii</taxon>
        <taxon>Teleostei</taxon>
        <taxon>Neoteleostei</taxon>
        <taxon>Acanthomorphata</taxon>
        <taxon>Ovalentaria</taxon>
        <taxon>Cichlomorphae</taxon>
        <taxon>Cichliformes</taxon>
        <taxon>Cichlidae</taxon>
        <taxon>African cichlids</taxon>
        <taxon>Pseudocrenilabrinae</taxon>
        <taxon>Oreochromini</taxon>
        <taxon>Oreochromis</taxon>
    </lineage>
</organism>
<dbReference type="Proteomes" id="UP000005207">
    <property type="component" value="Linkage group LG3"/>
</dbReference>
<dbReference type="SUPFAM" id="SSF63724">
    <property type="entry name" value="Cytolysin/lectin"/>
    <property type="match status" value="1"/>
</dbReference>
<evidence type="ECO:0000256" key="4">
    <source>
        <dbReference type="ARBA" id="ARBA00023298"/>
    </source>
</evidence>
<dbReference type="Pfam" id="PF06369">
    <property type="entry name" value="Anemone_cytotox"/>
    <property type="match status" value="1"/>
</dbReference>
<keyword evidence="7" id="KW-1185">Reference proteome</keyword>
<dbReference type="InterPro" id="IPR015926">
    <property type="entry name" value="Cytolysin/lectin"/>
</dbReference>
<reference evidence="6" key="2">
    <citation type="submission" date="2025-08" db="UniProtKB">
        <authorList>
            <consortium name="Ensembl"/>
        </authorList>
    </citation>
    <scope>IDENTIFICATION</scope>
</reference>
<evidence type="ECO:0000256" key="1">
    <source>
        <dbReference type="ARBA" id="ARBA00004175"/>
    </source>
</evidence>
<dbReference type="GO" id="GO:0046931">
    <property type="term" value="P:pore complex assembly"/>
    <property type="evidence" value="ECO:0007669"/>
    <property type="project" value="InterPro"/>
</dbReference>
<dbReference type="PANTHER" id="PTHR40388">
    <property type="entry name" value="BRYOPORIN"/>
    <property type="match status" value="1"/>
</dbReference>
<dbReference type="GeneTree" id="ENSGT00940000165500"/>
<keyword evidence="5" id="KW-0166">Nematocyst</keyword>
<proteinExistence type="predicted"/>
<dbReference type="InterPro" id="IPR050677">
    <property type="entry name" value="Actinoporin_PFT"/>
</dbReference>
<dbReference type="InterPro" id="IPR009104">
    <property type="entry name" value="Anemon_actinoporin-like"/>
</dbReference>
<dbReference type="GO" id="GO:0042151">
    <property type="term" value="C:nematocyst"/>
    <property type="evidence" value="ECO:0007669"/>
    <property type="project" value="UniProtKB-SubCell"/>
</dbReference>
<sequence length="157" mass="17635">MASNKNKTIKGNRQVSFCFSSTHIEKGSCKNPLPPMLQPHEEGKALFIKTRDTACGSVAVFTYDLKDGSTQRGRVAVMFSVPYNFGWYKNLYAVGIFDVGKACDKYLYKTMYYEEGHMFKRGPAKGNSLTQEGHYVTITASMSDAYQPILKVDICEK</sequence>
<accession>A0A669C860</accession>
<reference evidence="7" key="1">
    <citation type="submission" date="2012-01" db="EMBL/GenBank/DDBJ databases">
        <title>The Genome Sequence of Oreochromis niloticus (Nile Tilapia).</title>
        <authorList>
            <consortium name="Broad Institute Genome Assembly Team"/>
            <consortium name="Broad Institute Sequencing Platform"/>
            <person name="Di Palma F."/>
            <person name="Johnson J."/>
            <person name="Lander E.S."/>
            <person name="Lindblad-Toh K."/>
        </authorList>
    </citation>
    <scope>NUCLEOTIDE SEQUENCE [LARGE SCALE GENOMIC DNA]</scope>
</reference>
<evidence type="ECO:0000256" key="2">
    <source>
        <dbReference type="ARBA" id="ARBA00004532"/>
    </source>
</evidence>
<evidence type="ECO:0000313" key="7">
    <source>
        <dbReference type="Proteomes" id="UP000005207"/>
    </source>
</evidence>
<dbReference type="GO" id="GO:0044218">
    <property type="term" value="C:other organism cell membrane"/>
    <property type="evidence" value="ECO:0007669"/>
    <property type="project" value="UniProtKB-KW"/>
</dbReference>
<name>A0A669C860_ORENI</name>
<protein>
    <submittedName>
        <fullName evidence="6">Uncharacterized protein</fullName>
    </submittedName>
</protein>
<comment type="subcellular location">
    <subcellularLocation>
        <location evidence="2">Nematocyst</location>
    </subcellularLocation>
    <subcellularLocation>
        <location evidence="1">Target cell membrane</location>
    </subcellularLocation>
</comment>
<evidence type="ECO:0000313" key="6">
    <source>
        <dbReference type="Ensembl" id="ENSONIP00000042812.1"/>
    </source>
</evidence>
<dbReference type="AlphaFoldDB" id="A0A669C860"/>
<dbReference type="GO" id="GO:0046930">
    <property type="term" value="C:pore complex"/>
    <property type="evidence" value="ECO:0007669"/>
    <property type="project" value="InterPro"/>
</dbReference>
<reference evidence="6" key="3">
    <citation type="submission" date="2025-09" db="UniProtKB">
        <authorList>
            <consortium name="Ensembl"/>
        </authorList>
    </citation>
    <scope>IDENTIFICATION</scope>
</reference>
<keyword evidence="3" id="KW-1052">Target cell membrane</keyword>
<dbReference type="OMA" id="CFSSTHI"/>
<evidence type="ECO:0000256" key="5">
    <source>
        <dbReference type="ARBA" id="ARBA00023331"/>
    </source>
</evidence>
<dbReference type="GO" id="GO:0051715">
    <property type="term" value="P:cytolysis in another organism"/>
    <property type="evidence" value="ECO:0007669"/>
    <property type="project" value="InterPro"/>
</dbReference>
<keyword evidence="4" id="KW-1053">Target membrane</keyword>
<dbReference type="Gene3D" id="2.60.270.20">
    <property type="entry name" value="Cytolysin/lectin"/>
    <property type="match status" value="1"/>
</dbReference>
<dbReference type="GO" id="GO:0006812">
    <property type="term" value="P:monoatomic cation transport"/>
    <property type="evidence" value="ECO:0007669"/>
    <property type="project" value="InterPro"/>
</dbReference>
<dbReference type="PANTHER" id="PTHR40388:SF2">
    <property type="entry name" value="ACTINOPORIN-LIKE PROTEIN"/>
    <property type="match status" value="1"/>
</dbReference>